<dbReference type="GO" id="GO:0005524">
    <property type="term" value="F:ATP binding"/>
    <property type="evidence" value="ECO:0007669"/>
    <property type="project" value="UniProtKB-UniRule"/>
</dbReference>
<dbReference type="AlphaFoldDB" id="A0A4P7L392"/>
<evidence type="ECO:0000256" key="19">
    <source>
        <dbReference type="HAMAP-Rule" id="MF_00046"/>
    </source>
</evidence>
<dbReference type="Pfam" id="PF01225">
    <property type="entry name" value="Mur_ligase"/>
    <property type="match status" value="1"/>
</dbReference>
<keyword evidence="15 19" id="KW-0961">Cell wall biogenesis/degradation</keyword>
<dbReference type="GO" id="GO:0005737">
    <property type="term" value="C:cytoplasm"/>
    <property type="evidence" value="ECO:0007669"/>
    <property type="project" value="UniProtKB-SubCell"/>
</dbReference>
<dbReference type="NCBIfam" id="TIGR01082">
    <property type="entry name" value="murC"/>
    <property type="match status" value="1"/>
</dbReference>
<evidence type="ECO:0000256" key="3">
    <source>
        <dbReference type="ARBA" id="ARBA00004752"/>
    </source>
</evidence>
<dbReference type="InterPro" id="IPR004101">
    <property type="entry name" value="Mur_ligase_C"/>
</dbReference>
<evidence type="ECO:0000256" key="8">
    <source>
        <dbReference type="ARBA" id="ARBA00022598"/>
    </source>
</evidence>
<evidence type="ECO:0000256" key="11">
    <source>
        <dbReference type="ARBA" id="ARBA00022840"/>
    </source>
</evidence>
<dbReference type="InterPro" id="IPR036615">
    <property type="entry name" value="Mur_ligase_C_dom_sf"/>
</dbReference>
<proteinExistence type="inferred from homology"/>
<keyword evidence="13 19" id="KW-0573">Peptidoglycan synthesis</keyword>
<gene>
    <name evidence="19 23" type="primary">murC</name>
    <name evidence="23" type="ORF">ArsFIN_32100</name>
</gene>
<dbReference type="SUPFAM" id="SSF51984">
    <property type="entry name" value="MurCD N-terminal domain"/>
    <property type="match status" value="1"/>
</dbReference>
<evidence type="ECO:0000256" key="7">
    <source>
        <dbReference type="ARBA" id="ARBA00022490"/>
    </source>
</evidence>
<evidence type="ECO:0000256" key="18">
    <source>
        <dbReference type="ARBA" id="ARBA00079022"/>
    </source>
</evidence>
<keyword evidence="8 19" id="KW-0436">Ligase</keyword>
<evidence type="ECO:0000256" key="14">
    <source>
        <dbReference type="ARBA" id="ARBA00023306"/>
    </source>
</evidence>
<evidence type="ECO:0000256" key="6">
    <source>
        <dbReference type="ARBA" id="ARBA00021749"/>
    </source>
</evidence>
<feature type="domain" description="Mur ligase N-terminal catalytic" evidence="20">
    <location>
        <begin position="46"/>
        <end position="144"/>
    </location>
</feature>
<evidence type="ECO:0000256" key="1">
    <source>
        <dbReference type="ARBA" id="ARBA00003921"/>
    </source>
</evidence>
<feature type="domain" description="Mur ligase central" evidence="22">
    <location>
        <begin position="149"/>
        <end position="329"/>
    </location>
</feature>
<evidence type="ECO:0000313" key="24">
    <source>
        <dbReference type="Proteomes" id="UP000295134"/>
    </source>
</evidence>
<dbReference type="FunFam" id="3.40.1190.10:FF:000001">
    <property type="entry name" value="UDP-N-acetylmuramate--L-alanine ligase"/>
    <property type="match status" value="1"/>
</dbReference>
<feature type="domain" description="Mur ligase C-terminal" evidence="21">
    <location>
        <begin position="367"/>
        <end position="491"/>
    </location>
</feature>
<dbReference type="KEGG" id="ans:ArsFIN_32100"/>
<evidence type="ECO:0000256" key="9">
    <source>
        <dbReference type="ARBA" id="ARBA00022618"/>
    </source>
</evidence>
<evidence type="ECO:0000256" key="12">
    <source>
        <dbReference type="ARBA" id="ARBA00022960"/>
    </source>
</evidence>
<keyword evidence="9 19" id="KW-0132">Cell division</keyword>
<evidence type="ECO:0000256" key="4">
    <source>
        <dbReference type="ARBA" id="ARBA00010416"/>
    </source>
</evidence>
<name>A0A4P7L392_9GAMM</name>
<dbReference type="GO" id="GO:0051301">
    <property type="term" value="P:cell division"/>
    <property type="evidence" value="ECO:0007669"/>
    <property type="project" value="UniProtKB-KW"/>
</dbReference>
<evidence type="ECO:0000256" key="13">
    <source>
        <dbReference type="ARBA" id="ARBA00022984"/>
    </source>
</evidence>
<dbReference type="GO" id="GO:0008360">
    <property type="term" value="P:regulation of cell shape"/>
    <property type="evidence" value="ECO:0007669"/>
    <property type="project" value="UniProtKB-KW"/>
</dbReference>
<dbReference type="SUPFAM" id="SSF53244">
    <property type="entry name" value="MurD-like peptide ligases, peptide-binding domain"/>
    <property type="match status" value="1"/>
</dbReference>
<dbReference type="PANTHER" id="PTHR43445:SF3">
    <property type="entry name" value="UDP-N-ACETYLMURAMATE--L-ALANINE LIGASE"/>
    <property type="match status" value="1"/>
</dbReference>
<dbReference type="EC" id="6.3.2.8" evidence="5 19"/>
<evidence type="ECO:0000256" key="2">
    <source>
        <dbReference type="ARBA" id="ARBA00004496"/>
    </source>
</evidence>
<dbReference type="InterPro" id="IPR036565">
    <property type="entry name" value="Mur-like_cat_sf"/>
</dbReference>
<comment type="pathway">
    <text evidence="17">Glycan biosynthesis.</text>
</comment>
<comment type="catalytic activity">
    <reaction evidence="16 19">
        <text>UDP-N-acetyl-alpha-D-muramate + L-alanine + ATP = UDP-N-acetyl-alpha-D-muramoyl-L-alanine + ADP + phosphate + H(+)</text>
        <dbReference type="Rhea" id="RHEA:23372"/>
        <dbReference type="ChEBI" id="CHEBI:15378"/>
        <dbReference type="ChEBI" id="CHEBI:30616"/>
        <dbReference type="ChEBI" id="CHEBI:43474"/>
        <dbReference type="ChEBI" id="CHEBI:57972"/>
        <dbReference type="ChEBI" id="CHEBI:70757"/>
        <dbReference type="ChEBI" id="CHEBI:83898"/>
        <dbReference type="ChEBI" id="CHEBI:456216"/>
        <dbReference type="EC" id="6.3.2.8"/>
    </reaction>
</comment>
<dbReference type="Pfam" id="PF02875">
    <property type="entry name" value="Mur_ligase_C"/>
    <property type="match status" value="1"/>
</dbReference>
<dbReference type="InterPro" id="IPR013221">
    <property type="entry name" value="Mur_ligase_cen"/>
</dbReference>
<comment type="pathway">
    <text evidence="3 19">Cell wall biogenesis; peptidoglycan biosynthesis.</text>
</comment>
<keyword evidence="10 19" id="KW-0547">Nucleotide-binding</keyword>
<dbReference type="FunFam" id="3.40.50.720:FF:000046">
    <property type="entry name" value="UDP-N-acetylmuramate--L-alanine ligase"/>
    <property type="match status" value="1"/>
</dbReference>
<dbReference type="FunFam" id="3.90.190.20:FF:000001">
    <property type="entry name" value="UDP-N-acetylmuramate--L-alanine ligase"/>
    <property type="match status" value="1"/>
</dbReference>
<evidence type="ECO:0000259" key="20">
    <source>
        <dbReference type="Pfam" id="PF01225"/>
    </source>
</evidence>
<dbReference type="GO" id="GO:0008763">
    <property type="term" value="F:UDP-N-acetylmuramate-L-alanine ligase activity"/>
    <property type="evidence" value="ECO:0007669"/>
    <property type="project" value="UniProtKB-UniRule"/>
</dbReference>
<sequence>MKLLNEIDFALNNVEISDKNSEENIVNTQQLAKLRATVPEMRRVKHIHFVGIGGAGMGGIAEVLANEGYEISGSDLLPNTVTEQLIELGAKIYFNHRPENVANACVVVVSTAIAADNPEIIAAREARIPVIRRAEMLAELMRFRHGIAIAGTHGKTTTTAMIASIYAQAGLDPTFINGGLVKAAGVHARLGTSRYLIAEADESDASFLHLQPLVAVITNIEADHMETYDGDFEKLKQTFISFLHNLPFYGRVVLCIDDPVVRSLLPQIGRYITTYGFSDDADVRITSYKQRGNQGFFTVARENRADLAFILNAPGRHNALNATAAIAVATEEGIDDSAILTALKKFQGTGRRFDLLGNFPLADVNGKKGSVMLVDDYGHHPTEVDATIKAAKEGWPNKRIVMVFQPHRYTRTRDLYDDFANILEQVDVLLMLDVYPAGEEPIPGADSRSLCRTIRNRGKLDPIFIAEHDQIGETLAKIIEDNDLILIQGAGNIGKIARNLADTDLRPMLTSKEKYHG</sequence>
<evidence type="ECO:0000256" key="17">
    <source>
        <dbReference type="ARBA" id="ARBA00060592"/>
    </source>
</evidence>
<dbReference type="Pfam" id="PF08245">
    <property type="entry name" value="Mur_ligase_M"/>
    <property type="match status" value="1"/>
</dbReference>
<keyword evidence="14 19" id="KW-0131">Cell cycle</keyword>
<evidence type="ECO:0000259" key="22">
    <source>
        <dbReference type="Pfam" id="PF08245"/>
    </source>
</evidence>
<dbReference type="PANTHER" id="PTHR43445">
    <property type="entry name" value="UDP-N-ACETYLMURAMATE--L-ALANINE LIGASE-RELATED"/>
    <property type="match status" value="1"/>
</dbReference>
<accession>A0A4P7L392</accession>
<dbReference type="InterPro" id="IPR000713">
    <property type="entry name" value="Mur_ligase_N"/>
</dbReference>
<dbReference type="GO" id="GO:0009252">
    <property type="term" value="P:peptidoglycan biosynthetic process"/>
    <property type="evidence" value="ECO:0007669"/>
    <property type="project" value="UniProtKB-UniRule"/>
</dbReference>
<evidence type="ECO:0000313" key="23">
    <source>
        <dbReference type="EMBL" id="QBY44624.1"/>
    </source>
</evidence>
<dbReference type="Gene3D" id="3.40.50.720">
    <property type="entry name" value="NAD(P)-binding Rossmann-like Domain"/>
    <property type="match status" value="1"/>
</dbReference>
<protein>
    <recommendedName>
        <fullName evidence="6 19">UDP-N-acetylmuramate--L-alanine ligase</fullName>
        <ecNumber evidence="5 19">6.3.2.8</ecNumber>
    </recommendedName>
    <alternativeName>
        <fullName evidence="18 19">UDP-N-acetylmuramoyl-L-alanine synthetase</fullName>
    </alternativeName>
</protein>
<dbReference type="Proteomes" id="UP000295134">
    <property type="component" value="Chromosome"/>
</dbReference>
<keyword evidence="7 19" id="KW-0963">Cytoplasm</keyword>
<dbReference type="HAMAP" id="MF_00046">
    <property type="entry name" value="MurC"/>
    <property type="match status" value="1"/>
</dbReference>
<evidence type="ECO:0000256" key="5">
    <source>
        <dbReference type="ARBA" id="ARBA00012211"/>
    </source>
</evidence>
<comment type="similarity">
    <text evidence="4 19">Belongs to the MurCDEF family.</text>
</comment>
<evidence type="ECO:0000256" key="16">
    <source>
        <dbReference type="ARBA" id="ARBA00047833"/>
    </source>
</evidence>
<dbReference type="Gene3D" id="3.40.1190.10">
    <property type="entry name" value="Mur-like, catalytic domain"/>
    <property type="match status" value="1"/>
</dbReference>
<evidence type="ECO:0000256" key="10">
    <source>
        <dbReference type="ARBA" id="ARBA00022741"/>
    </source>
</evidence>
<dbReference type="GO" id="GO:0071555">
    <property type="term" value="P:cell wall organization"/>
    <property type="evidence" value="ECO:0007669"/>
    <property type="project" value="UniProtKB-KW"/>
</dbReference>
<organism evidence="23 24">
    <name type="scientific">Arsenophonus nasoniae</name>
    <name type="common">son-killer infecting Nasonia vitripennis</name>
    <dbReference type="NCBI Taxonomy" id="638"/>
    <lineage>
        <taxon>Bacteria</taxon>
        <taxon>Pseudomonadati</taxon>
        <taxon>Pseudomonadota</taxon>
        <taxon>Gammaproteobacteria</taxon>
        <taxon>Enterobacterales</taxon>
        <taxon>Morganellaceae</taxon>
        <taxon>Arsenophonus</taxon>
    </lineage>
</organism>
<dbReference type="SUPFAM" id="SSF53623">
    <property type="entry name" value="MurD-like peptide ligases, catalytic domain"/>
    <property type="match status" value="1"/>
</dbReference>
<dbReference type="CDD" id="cd01983">
    <property type="entry name" value="SIMIBI"/>
    <property type="match status" value="1"/>
</dbReference>
<keyword evidence="11 19" id="KW-0067">ATP-binding</keyword>
<dbReference type="Gene3D" id="3.90.190.20">
    <property type="entry name" value="Mur ligase, C-terminal domain"/>
    <property type="match status" value="1"/>
</dbReference>
<dbReference type="EMBL" id="CP038613">
    <property type="protein sequence ID" value="QBY44624.1"/>
    <property type="molecule type" value="Genomic_DNA"/>
</dbReference>
<evidence type="ECO:0000259" key="21">
    <source>
        <dbReference type="Pfam" id="PF02875"/>
    </source>
</evidence>
<keyword evidence="12 19" id="KW-0133">Cell shape</keyword>
<comment type="subcellular location">
    <subcellularLocation>
        <location evidence="2 19">Cytoplasm</location>
    </subcellularLocation>
</comment>
<comment type="function">
    <text evidence="1 19">Cell wall formation.</text>
</comment>
<dbReference type="InterPro" id="IPR050061">
    <property type="entry name" value="MurCDEF_pg_biosynth"/>
</dbReference>
<dbReference type="UniPathway" id="UPA00219"/>
<evidence type="ECO:0000256" key="15">
    <source>
        <dbReference type="ARBA" id="ARBA00023316"/>
    </source>
</evidence>
<dbReference type="InterPro" id="IPR005758">
    <property type="entry name" value="UDP-N-AcMur_Ala_ligase_MurC"/>
</dbReference>
<reference evidence="23 24" key="1">
    <citation type="submission" date="2019-03" db="EMBL/GenBank/DDBJ databases">
        <title>Long-read sequencing reveals hyperdense prophage content in a complex bacterial symbiont genome.</title>
        <authorList>
            <person name="Frost C.L."/>
            <person name="Siozios S."/>
            <person name="Nadal-Jimenez P."/>
            <person name="Brockhurst M.A."/>
            <person name="King K.C."/>
            <person name="Darby A.C."/>
            <person name="Hurst G.D.D."/>
        </authorList>
    </citation>
    <scope>NUCLEOTIDE SEQUENCE [LARGE SCALE GENOMIC DNA]</scope>
    <source>
        <strain evidence="23 24">FIN</strain>
    </source>
</reference>
<feature type="binding site" evidence="19">
    <location>
        <begin position="151"/>
        <end position="157"/>
    </location>
    <ligand>
        <name>ATP</name>
        <dbReference type="ChEBI" id="CHEBI:30616"/>
    </ligand>
</feature>